<comment type="caution">
    <text evidence="1">The sequence shown here is derived from an EMBL/GenBank/DDBJ whole genome shotgun (WGS) entry which is preliminary data.</text>
</comment>
<gene>
    <name evidence="1" type="ORF">L1987_75945</name>
</gene>
<reference evidence="1 2" key="2">
    <citation type="journal article" date="2022" name="Mol. Ecol. Resour.">
        <title>The genomes of chicory, endive, great burdock and yacon provide insights into Asteraceae paleo-polyploidization history and plant inulin production.</title>
        <authorList>
            <person name="Fan W."/>
            <person name="Wang S."/>
            <person name="Wang H."/>
            <person name="Wang A."/>
            <person name="Jiang F."/>
            <person name="Liu H."/>
            <person name="Zhao H."/>
            <person name="Xu D."/>
            <person name="Zhang Y."/>
        </authorList>
    </citation>
    <scope>NUCLEOTIDE SEQUENCE [LARGE SCALE GENOMIC DNA]</scope>
    <source>
        <strain evidence="2">cv. Yunnan</strain>
        <tissue evidence="1">Leaves</tissue>
    </source>
</reference>
<keyword evidence="2" id="KW-1185">Reference proteome</keyword>
<organism evidence="1 2">
    <name type="scientific">Smallanthus sonchifolius</name>
    <dbReference type="NCBI Taxonomy" id="185202"/>
    <lineage>
        <taxon>Eukaryota</taxon>
        <taxon>Viridiplantae</taxon>
        <taxon>Streptophyta</taxon>
        <taxon>Embryophyta</taxon>
        <taxon>Tracheophyta</taxon>
        <taxon>Spermatophyta</taxon>
        <taxon>Magnoliopsida</taxon>
        <taxon>eudicotyledons</taxon>
        <taxon>Gunneridae</taxon>
        <taxon>Pentapetalae</taxon>
        <taxon>asterids</taxon>
        <taxon>campanulids</taxon>
        <taxon>Asterales</taxon>
        <taxon>Asteraceae</taxon>
        <taxon>Asteroideae</taxon>
        <taxon>Heliantheae alliance</taxon>
        <taxon>Millerieae</taxon>
        <taxon>Smallanthus</taxon>
    </lineage>
</organism>
<accession>A0ACB9A655</accession>
<protein>
    <submittedName>
        <fullName evidence="1">Uncharacterized protein</fullName>
    </submittedName>
</protein>
<dbReference type="EMBL" id="CM042042">
    <property type="protein sequence ID" value="KAI3705704.1"/>
    <property type="molecule type" value="Genomic_DNA"/>
</dbReference>
<evidence type="ECO:0000313" key="1">
    <source>
        <dbReference type="EMBL" id="KAI3705704.1"/>
    </source>
</evidence>
<evidence type="ECO:0000313" key="2">
    <source>
        <dbReference type="Proteomes" id="UP001056120"/>
    </source>
</evidence>
<proteinExistence type="predicted"/>
<sequence length="777" mass="86484">MVQSCLLMEKLKSAISQTLILSISQSNPQTLPNTCSSLHHFFNQLPQFHQMIEDLAHTNTSLFLKNKESASEFKLKGNSCFSNGENSTALRFYTQALRVAPRDVDVMGKNLVATLYVNRAAVLQKMGLFLESLRDCNRAIAICRSYSKAWYRRGKANTSMGNYADAVCDLKVSLCMERSISGKKQIEGELKLILGQNNREDFTPDVIKCNETDIHDQLQEIQLQCVETETKGRGMVSLTDIPQATLLHAEEPYAAIVSKNCRETHCHFCFKELPADIVPCPSCSMALYCSQLCQIHARGQDQQFHTNNHDISFDLSSDLENYVASVTKAIFDGVNIKQNAEHKHECGVNWPAALPAEIVLAGRVIAKSIEQNRHLGESSTIVNLELCHNYLQLDPEAKLELHISSIVLLKCLHHYYGYDIPLHGDTISQCVLLLSQIKVNSMAIVLMRSADSVDPPSSAGNHTTSTVEQVRVGQAIYLAGSLYNHSCKPNIHTYFLSRTLYIRAIDFVAAGHPLELSYGPQVGQWSCNQRQSSLKEQYAFVCSCTGCSQLNLSDLVINSFRCLNRNCLGVVLDSSVASYEQNKVNPFSCGLPLQVGRLKHDEVKRVASFLCEETASTHRIEPGFCMSCGAFRVLEASNAAVKKAEICIEGLLDSGELLTATLSNALKSLDLLKSALHPYNKRVAEAEDYLAQAFCLIGELQRSGDHCQASIKILEKLYGDDHIVIGNEMVKLASIQLSLGEQDVEESRNRINMIFSRHYGSHVDAIFPHHRFLKRVV</sequence>
<name>A0ACB9A655_9ASTR</name>
<dbReference type="Proteomes" id="UP001056120">
    <property type="component" value="Linkage Group LG25"/>
</dbReference>
<reference evidence="2" key="1">
    <citation type="journal article" date="2022" name="Mol. Ecol. Resour.">
        <title>The genomes of chicory, endive, great burdock and yacon provide insights into Asteraceae palaeo-polyploidization history and plant inulin production.</title>
        <authorList>
            <person name="Fan W."/>
            <person name="Wang S."/>
            <person name="Wang H."/>
            <person name="Wang A."/>
            <person name="Jiang F."/>
            <person name="Liu H."/>
            <person name="Zhao H."/>
            <person name="Xu D."/>
            <person name="Zhang Y."/>
        </authorList>
    </citation>
    <scope>NUCLEOTIDE SEQUENCE [LARGE SCALE GENOMIC DNA]</scope>
    <source>
        <strain evidence="2">cv. Yunnan</strain>
    </source>
</reference>